<accession>A0A8S1LK38</accession>
<dbReference type="OMA" id="QYEKWPE"/>
<evidence type="ECO:0000313" key="1">
    <source>
        <dbReference type="EMBL" id="CAD8065653.1"/>
    </source>
</evidence>
<dbReference type="EMBL" id="CAJJDM010000037">
    <property type="protein sequence ID" value="CAD8065653.1"/>
    <property type="molecule type" value="Genomic_DNA"/>
</dbReference>
<organism evidence="1 2">
    <name type="scientific">Paramecium primaurelia</name>
    <dbReference type="NCBI Taxonomy" id="5886"/>
    <lineage>
        <taxon>Eukaryota</taxon>
        <taxon>Sar</taxon>
        <taxon>Alveolata</taxon>
        <taxon>Ciliophora</taxon>
        <taxon>Intramacronucleata</taxon>
        <taxon>Oligohymenophorea</taxon>
        <taxon>Peniculida</taxon>
        <taxon>Parameciidae</taxon>
        <taxon>Paramecium</taxon>
    </lineage>
</organism>
<proteinExistence type="predicted"/>
<name>A0A8S1LK38_PARPR</name>
<reference evidence="1" key="1">
    <citation type="submission" date="2021-01" db="EMBL/GenBank/DDBJ databases">
        <authorList>
            <consortium name="Genoscope - CEA"/>
            <person name="William W."/>
        </authorList>
    </citation>
    <scope>NUCLEOTIDE SEQUENCE</scope>
</reference>
<dbReference type="Proteomes" id="UP000688137">
    <property type="component" value="Unassembled WGS sequence"/>
</dbReference>
<dbReference type="AlphaFoldDB" id="A0A8S1LK38"/>
<gene>
    <name evidence="1" type="ORF">PPRIM_AZ9-3.1.T0380007</name>
</gene>
<comment type="caution">
    <text evidence="1">The sequence shown here is derived from an EMBL/GenBank/DDBJ whole genome shotgun (WGS) entry which is preliminary data.</text>
</comment>
<evidence type="ECO:0000313" key="2">
    <source>
        <dbReference type="Proteomes" id="UP000688137"/>
    </source>
</evidence>
<sequence length="135" mass="15567">MSDQTKTWVEDVELIISQASNFIKINMKQPIYDLANQIPFNDWKNTYYIPLSNQYEKWPERFTLFKQNNILSLGNQNQRLIFLGLSTLALVSISKRTSSGLLPILRNSVVTYFGLGLVVAPEIYNPLLVKKNKKN</sequence>
<keyword evidence="2" id="KW-1185">Reference proteome</keyword>
<protein>
    <submittedName>
        <fullName evidence="1">Uncharacterized protein</fullName>
    </submittedName>
</protein>